<dbReference type="EMBL" id="LIDT01000009">
    <property type="protein sequence ID" value="OCR35125.1"/>
    <property type="molecule type" value="Genomic_DNA"/>
</dbReference>
<sequence length="158" mass="18174">MKRKFLYLIMILFMALIGASCNNSEEYDGIDGILETNVEIKEVACHSDSKKDETVLVSSFSDQKSFQVEYSKYSNDLPLIDWSKQTLLVAEVYTNTLMDKCNVSVYKGKNKFTLSIDVLREELMSMAFDAKAYIIILNQPDVDIKDIKIHFNPHVKRE</sequence>
<dbReference type="RefSeq" id="WP_100717341.1">
    <property type="nucleotide sequence ID" value="NZ_LIDT01000009.1"/>
</dbReference>
<evidence type="ECO:0000313" key="2">
    <source>
        <dbReference type="EMBL" id="OCR35125.1"/>
    </source>
</evidence>
<evidence type="ECO:0008006" key="4">
    <source>
        <dbReference type="Google" id="ProtNLM"/>
    </source>
</evidence>
<organism evidence="2 3">
    <name type="scientific">Bacteroides fragilis</name>
    <dbReference type="NCBI Taxonomy" id="817"/>
    <lineage>
        <taxon>Bacteria</taxon>
        <taxon>Pseudomonadati</taxon>
        <taxon>Bacteroidota</taxon>
        <taxon>Bacteroidia</taxon>
        <taxon>Bacteroidales</taxon>
        <taxon>Bacteroidaceae</taxon>
        <taxon>Bacteroides</taxon>
    </lineage>
</organism>
<accession>A0A853PXJ7</accession>
<evidence type="ECO:0000313" key="3">
    <source>
        <dbReference type="Proteomes" id="UP000093197"/>
    </source>
</evidence>
<evidence type="ECO:0000256" key="1">
    <source>
        <dbReference type="SAM" id="SignalP"/>
    </source>
</evidence>
<dbReference type="PROSITE" id="PS51257">
    <property type="entry name" value="PROKAR_LIPOPROTEIN"/>
    <property type="match status" value="1"/>
</dbReference>
<comment type="caution">
    <text evidence="2">The sequence shown here is derived from an EMBL/GenBank/DDBJ whole genome shotgun (WGS) entry which is preliminary data.</text>
</comment>
<reference evidence="2 3" key="1">
    <citation type="journal article" date="2016" name="PLoS ONE">
        <title>Genomic Diversity of Enterotoxigenic Strains of Bacteroides fragilis.</title>
        <authorList>
            <person name="Pierce J.V."/>
            <person name="Bernstein H.D."/>
        </authorList>
    </citation>
    <scope>NUCLEOTIDE SEQUENCE [LARGE SCALE GENOMIC DNA]</scope>
    <source>
        <strain evidence="2 3">20793-3</strain>
    </source>
</reference>
<proteinExistence type="predicted"/>
<feature type="signal peptide" evidence="1">
    <location>
        <begin position="1"/>
        <end position="24"/>
    </location>
</feature>
<gene>
    <name evidence="2" type="ORF">AC094_09340</name>
</gene>
<name>A0A853PXJ7_BACFG</name>
<feature type="chain" id="PRO_5032691662" description="Lipoprotein" evidence="1">
    <location>
        <begin position="25"/>
        <end position="158"/>
    </location>
</feature>
<dbReference type="AlphaFoldDB" id="A0A853PXJ7"/>
<keyword evidence="1" id="KW-0732">Signal</keyword>
<protein>
    <recommendedName>
        <fullName evidence="4">Lipoprotein</fullName>
    </recommendedName>
</protein>
<dbReference type="Proteomes" id="UP000093197">
    <property type="component" value="Unassembled WGS sequence"/>
</dbReference>